<dbReference type="EMBL" id="LIRS01000161">
    <property type="protein sequence ID" value="KOY18715.1"/>
    <property type="molecule type" value="Genomic_DNA"/>
</dbReference>
<evidence type="ECO:0000256" key="1">
    <source>
        <dbReference type="SAM" id="MobiDB-lite"/>
    </source>
</evidence>
<dbReference type="AlphaFoldDB" id="A0AAW3IKY4"/>
<reference evidence="2 3" key="1">
    <citation type="submission" date="2015-07" db="EMBL/GenBank/DDBJ databases">
        <title>Foodborne Vibrio parahaemolyticus Isolates.</title>
        <authorList>
            <person name="Ronholm J."/>
            <person name="Petronella N."/>
            <person name="Kenwell R."/>
            <person name="Banerjee S."/>
        </authorList>
    </citation>
    <scope>NUCLEOTIDE SEQUENCE [LARGE SCALE GENOMIC DNA]</scope>
    <source>
        <strain evidence="2 3">HS-06-05</strain>
    </source>
</reference>
<dbReference type="Gene3D" id="1.25.40.10">
    <property type="entry name" value="Tetratricopeptide repeat domain"/>
    <property type="match status" value="1"/>
</dbReference>
<dbReference type="InterPro" id="IPR011990">
    <property type="entry name" value="TPR-like_helical_dom_sf"/>
</dbReference>
<evidence type="ECO:0000313" key="2">
    <source>
        <dbReference type="EMBL" id="KOY18715.1"/>
    </source>
</evidence>
<feature type="region of interest" description="Disordered" evidence="1">
    <location>
        <begin position="311"/>
        <end position="340"/>
    </location>
</feature>
<comment type="caution">
    <text evidence="2">The sequence shown here is derived from an EMBL/GenBank/DDBJ whole genome shotgun (WGS) entry which is preliminary data.</text>
</comment>
<feature type="compositionally biased region" description="Basic and acidic residues" evidence="1">
    <location>
        <begin position="313"/>
        <end position="326"/>
    </location>
</feature>
<evidence type="ECO:0008006" key="4">
    <source>
        <dbReference type="Google" id="ProtNLM"/>
    </source>
</evidence>
<name>A0AAW3IKY4_VIBPH</name>
<protein>
    <recommendedName>
        <fullName evidence="4">SIR2-like domain-containing protein</fullName>
    </recommendedName>
</protein>
<proteinExistence type="predicted"/>
<dbReference type="Proteomes" id="UP000037697">
    <property type="component" value="Unassembled WGS sequence"/>
</dbReference>
<evidence type="ECO:0000313" key="3">
    <source>
        <dbReference type="Proteomes" id="UP000037697"/>
    </source>
</evidence>
<gene>
    <name evidence="2" type="ORF">ACX05_26965</name>
</gene>
<accession>A0AAW3IKY4</accession>
<sequence>MGFAVGNSESLLSAIDYCDNDIVFLVGSPLSCTYGDVKGIPGVKDMLELIEAKVSERKRTHDSYHQAVGHIQADTEKYQASFDFLRLYTSPNTVNGIIRSATLQAVSESTQEIDINDIEALENLQKKVELWSIPPATQGLADVLHFSDKISNIVLTPNFDPLISIALTKLGHSPTRTVLHGDSNLEQFQSSTNINIVHFHGHWLEADTLHTSDQLTIDRPLLKQSLTRLLNNKTLVVLGYGGWDDVFTQALFSIIRDNGANFDILWSFYESNEDVINSKYEKLLDSVKPALQRGRFKVFGGINCHEFLPELANESKPDETEPKEEVTTPLVEPNDVPSLQPQSFEDETVDIAPWVHYYDAAHNAIRTTERSYLVRSLDENKCINLIAEWGIGHKEFVCTLNSIDDYAESKIYRVDLSDVRNKIALLERVETELGLPLQVFISKLPRPRHVVFFDNVEGVMSNSAESSAFISELEKIISIITDFNDNSRVIVASRKAIKGSFTNLELSRLESFDAKAFIANHTSAPNNLGSQDIDTIIDIAKGVPTTIESCLRDSEYFTSEELYEEYFMPESYNSTNNDSLPAELVKRVELLADSQEQMQKRAYSLLETLAVLEFGDTFTNLRKSNSGFSYNKQHLEILLDLELVETEKVTKTLLVEPSSSDEIKILKLPAAVRSYVYSKLTVGAVYEISKNVASVHLGNDWRNGRINFCNLTKEQFSKNDKIVGSTHMLLAQLLKCAIELDIGRDIDAAFRACREYALRVTDAGKYKEVVSFSKQIRALAKESDKIESLAFFYLIEGRSSRMLSDYDNAEKLLKSSLDDSEHLTKKEKIRAMVNLMFLYERTENGSEKSIEYANKIIDLDSSHADAKLTLEFQSDTSDISKLKTIEGKFRDKQRYNAANNAAISLSDLETGTAAKIRWLDRVISCPSNNQQYNKLRAVTRKAKIASKDSEYKPSNLELNLLHSCYLFSFSQGISSLFNDAHKILWTYYTAIRHYNTLFNLYRHSSLYWRIYDDLNKEKAYSTLVTKLLGKLLPSSIDLTEYENAYAVHRANLLTEPE</sequence>
<organism evidence="2 3">
    <name type="scientific">Vibrio parahaemolyticus</name>
    <dbReference type="NCBI Taxonomy" id="670"/>
    <lineage>
        <taxon>Bacteria</taxon>
        <taxon>Pseudomonadati</taxon>
        <taxon>Pseudomonadota</taxon>
        <taxon>Gammaproteobacteria</taxon>
        <taxon>Vibrionales</taxon>
        <taxon>Vibrionaceae</taxon>
        <taxon>Vibrio</taxon>
    </lineage>
</organism>
<dbReference type="Pfam" id="PF13289">
    <property type="entry name" value="SIR2_2"/>
    <property type="match status" value="1"/>
</dbReference>